<keyword evidence="2" id="KW-1185">Reference proteome</keyword>
<protein>
    <recommendedName>
        <fullName evidence="3">Restriction endonuclease NotI</fullName>
    </recommendedName>
</protein>
<reference evidence="1 2" key="1">
    <citation type="submission" date="2024-09" db="EMBL/GenBank/DDBJ databases">
        <title>Floridaenema gen nov. (Aerosakkonemataceae, Aerosakkonematales ord. nov., Cyanobacteria) from benthic tropical and subtropical fresh waters, with the description of four new species.</title>
        <authorList>
            <person name="Moretto J.A."/>
            <person name="Berthold D.E."/>
            <person name="Lefler F.W."/>
            <person name="Huang I.-S."/>
            <person name="Laughinghouse H. IV."/>
        </authorList>
    </citation>
    <scope>NUCLEOTIDE SEQUENCE [LARGE SCALE GENOMIC DNA]</scope>
    <source>
        <strain evidence="1 2">BLCC-F167</strain>
    </source>
</reference>
<gene>
    <name evidence="1" type="ORF">ACE1CA_09890</name>
</gene>
<proteinExistence type="predicted"/>
<evidence type="ECO:0000313" key="2">
    <source>
        <dbReference type="Proteomes" id="UP001576780"/>
    </source>
</evidence>
<accession>A0ABV4WIC7</accession>
<evidence type="ECO:0008006" key="3">
    <source>
        <dbReference type="Google" id="ProtNLM"/>
    </source>
</evidence>
<sequence length="371" mass="41342">MPKLFEIFGYPIDDRSEEAQQNRMEARCPFMGCDCDGGGNRYLSQIDLSRNPALKEMFPNRAKLAAGVCSIQVKNNSAPWIVCPRRLLVLGRERAGERTHQINAEIATLRLLGYPSGTRLGIWPEVKLKFISVINEVQMSFDYTFDYLLMPISSVSQSEIESTTNLPWSKLQKLLQNGGYTITKKGNEYYVEDCPTGVPSIIEIMTSSTSGGDKKARSTIPMAFEDVLLGRPHNAPSINYRQVWARMVSQLIVKSEIALNWGGKAIWVVQDLLVDYICASTALNIRQFLSNNTSEVNLLSFSYQENFAIPTGVIDLSNPQLFAGLMTSDSANTSPRIPSFQDIIRAPICPPLDRLLAALARRKPTNQVIAP</sequence>
<name>A0ABV4WIC7_9CYAN</name>
<evidence type="ECO:0000313" key="1">
    <source>
        <dbReference type="EMBL" id="MFB2834833.1"/>
    </source>
</evidence>
<dbReference type="EMBL" id="JBHFNT010000074">
    <property type="protein sequence ID" value="MFB2834833.1"/>
    <property type="molecule type" value="Genomic_DNA"/>
</dbReference>
<dbReference type="RefSeq" id="WP_413277263.1">
    <property type="nucleotide sequence ID" value="NZ_JBHFNT010000074.1"/>
</dbReference>
<comment type="caution">
    <text evidence="1">The sequence shown here is derived from an EMBL/GenBank/DDBJ whole genome shotgun (WGS) entry which is preliminary data.</text>
</comment>
<organism evidence="1 2">
    <name type="scientific">Floridaenema evergladense BLCC-F167</name>
    <dbReference type="NCBI Taxonomy" id="3153639"/>
    <lineage>
        <taxon>Bacteria</taxon>
        <taxon>Bacillati</taxon>
        <taxon>Cyanobacteriota</taxon>
        <taxon>Cyanophyceae</taxon>
        <taxon>Oscillatoriophycideae</taxon>
        <taxon>Aerosakkonematales</taxon>
        <taxon>Aerosakkonemataceae</taxon>
        <taxon>Floridanema</taxon>
        <taxon>Floridanema evergladense</taxon>
    </lineage>
</organism>
<dbReference type="Proteomes" id="UP001576780">
    <property type="component" value="Unassembled WGS sequence"/>
</dbReference>